<feature type="domain" description="Glycosyl transferase family 1" evidence="1">
    <location>
        <begin position="188"/>
        <end position="344"/>
    </location>
</feature>
<protein>
    <submittedName>
        <fullName evidence="2">Glycosyltransferase family 4 protein</fullName>
    </submittedName>
</protein>
<dbReference type="Proteomes" id="UP000482155">
    <property type="component" value="Unassembled WGS sequence"/>
</dbReference>
<dbReference type="PANTHER" id="PTHR45947:SF3">
    <property type="entry name" value="SULFOQUINOVOSYL TRANSFERASE SQD2"/>
    <property type="match status" value="1"/>
</dbReference>
<dbReference type="RefSeq" id="WP_163964404.1">
    <property type="nucleotide sequence ID" value="NZ_JAAIVB010000047.1"/>
</dbReference>
<dbReference type="CDD" id="cd03801">
    <property type="entry name" value="GT4_PimA-like"/>
    <property type="match status" value="1"/>
</dbReference>
<keyword evidence="3" id="KW-1185">Reference proteome</keyword>
<dbReference type="Gene3D" id="3.40.50.2000">
    <property type="entry name" value="Glycogen Phosphorylase B"/>
    <property type="match status" value="2"/>
</dbReference>
<organism evidence="2 3">
    <name type="scientific">Noviherbaspirillum galbum</name>
    <dbReference type="NCBI Taxonomy" id="2709383"/>
    <lineage>
        <taxon>Bacteria</taxon>
        <taxon>Pseudomonadati</taxon>
        <taxon>Pseudomonadota</taxon>
        <taxon>Betaproteobacteria</taxon>
        <taxon>Burkholderiales</taxon>
        <taxon>Oxalobacteraceae</taxon>
        <taxon>Noviherbaspirillum</taxon>
    </lineage>
</organism>
<dbReference type="SUPFAM" id="SSF53756">
    <property type="entry name" value="UDP-Glycosyltransferase/glycogen phosphorylase"/>
    <property type="match status" value="1"/>
</dbReference>
<evidence type="ECO:0000259" key="1">
    <source>
        <dbReference type="Pfam" id="PF00534"/>
    </source>
</evidence>
<dbReference type="Pfam" id="PF00534">
    <property type="entry name" value="Glycos_transf_1"/>
    <property type="match status" value="1"/>
</dbReference>
<comment type="caution">
    <text evidence="2">The sequence shown here is derived from an EMBL/GenBank/DDBJ whole genome shotgun (WGS) entry which is preliminary data.</text>
</comment>
<dbReference type="AlphaFoldDB" id="A0A6B3STV8"/>
<name>A0A6B3STV8_9BURK</name>
<dbReference type="EMBL" id="JAAIVB010000047">
    <property type="protein sequence ID" value="NEX62306.1"/>
    <property type="molecule type" value="Genomic_DNA"/>
</dbReference>
<proteinExistence type="predicted"/>
<dbReference type="PANTHER" id="PTHR45947">
    <property type="entry name" value="SULFOQUINOVOSYL TRANSFERASE SQD2"/>
    <property type="match status" value="1"/>
</dbReference>
<accession>A0A6B3STV8</accession>
<keyword evidence="2" id="KW-0808">Transferase</keyword>
<evidence type="ECO:0000313" key="2">
    <source>
        <dbReference type="EMBL" id="NEX62306.1"/>
    </source>
</evidence>
<dbReference type="InterPro" id="IPR001296">
    <property type="entry name" value="Glyco_trans_1"/>
</dbReference>
<reference evidence="2 3" key="1">
    <citation type="submission" date="2020-02" db="EMBL/GenBank/DDBJ databases">
        <authorList>
            <person name="Kim M.K."/>
        </authorList>
    </citation>
    <scope>NUCLEOTIDE SEQUENCE [LARGE SCALE GENOMIC DNA]</scope>
    <source>
        <strain evidence="2 3">17J57-3</strain>
    </source>
</reference>
<evidence type="ECO:0000313" key="3">
    <source>
        <dbReference type="Proteomes" id="UP000482155"/>
    </source>
</evidence>
<gene>
    <name evidence="2" type="ORF">G3574_14550</name>
</gene>
<dbReference type="InterPro" id="IPR050194">
    <property type="entry name" value="Glycosyltransferase_grp1"/>
</dbReference>
<sequence length="384" mass="42357">MRVQKVAFVMNELPAHRLQFLERLMRVPGFEIQAVVCGQRETRGRLLHLSSAAFPRPREKMQASPDGQPPGSLLQVSLLPGGVNRFLHSFQPDAIVTNGFHPVQLMAFGQACLRHIPHVAMTEANYATEQSLGRLRHGLREFVYARSASFVASSMGGQRLFESFGIPASRCFRSCIAVDNDAYAPRSGASEERPFDLIFCGQMSEVENPMFVLNVAAETARLLQRKLKVLLVGAGELESRVHDGVARRDELVEAEFADFRTAQDRGAIYRSARLLLYPALRDQWGVVVNEACAAGTPSILTPETGAAGELVRYGENGYICQLNVATWANHAAQLLSDQASWSNFSARCRWLVAEYNHDNAVGGFISACRQAMAAHHTMQLNKAA</sequence>
<dbReference type="GO" id="GO:0016757">
    <property type="term" value="F:glycosyltransferase activity"/>
    <property type="evidence" value="ECO:0007669"/>
    <property type="project" value="InterPro"/>
</dbReference>